<keyword evidence="1" id="KW-0597">Phosphoprotein</keyword>
<feature type="modified residue" description="4-aspartylphosphate" evidence="1">
    <location>
        <position position="55"/>
    </location>
</feature>
<dbReference type="PANTHER" id="PTHR37299:SF1">
    <property type="entry name" value="STAGE 0 SPORULATION PROTEIN A HOMOLOG"/>
    <property type="match status" value="1"/>
</dbReference>
<keyword evidence="5" id="KW-1185">Reference proteome</keyword>
<dbReference type="RefSeq" id="WP_386098223.1">
    <property type="nucleotide sequence ID" value="NZ_JBHSAT010000004.1"/>
</dbReference>
<feature type="domain" description="HTH LytTR-type" evidence="3">
    <location>
        <begin position="130"/>
        <end position="202"/>
    </location>
</feature>
<dbReference type="SUPFAM" id="SSF52172">
    <property type="entry name" value="CheY-like"/>
    <property type="match status" value="1"/>
</dbReference>
<reference evidence="5" key="1">
    <citation type="journal article" date="2019" name="Int. J. Syst. Evol. Microbiol.">
        <title>The Global Catalogue of Microorganisms (GCM) 10K type strain sequencing project: providing services to taxonomists for standard genome sequencing and annotation.</title>
        <authorList>
            <consortium name="The Broad Institute Genomics Platform"/>
            <consortium name="The Broad Institute Genome Sequencing Center for Infectious Disease"/>
            <person name="Wu L."/>
            <person name="Ma J."/>
        </authorList>
    </citation>
    <scope>NUCLEOTIDE SEQUENCE [LARGE SCALE GENOMIC DNA]</scope>
    <source>
        <strain evidence="5">CECT 8979</strain>
    </source>
</reference>
<dbReference type="InterPro" id="IPR046947">
    <property type="entry name" value="LytR-like"/>
</dbReference>
<evidence type="ECO:0000259" key="3">
    <source>
        <dbReference type="PROSITE" id="PS50930"/>
    </source>
</evidence>
<dbReference type="SMART" id="SM00850">
    <property type="entry name" value="LytTR"/>
    <property type="match status" value="1"/>
</dbReference>
<gene>
    <name evidence="4" type="ORF">ACFOSX_06565</name>
</gene>
<evidence type="ECO:0000313" key="5">
    <source>
        <dbReference type="Proteomes" id="UP001595812"/>
    </source>
</evidence>
<dbReference type="PROSITE" id="PS50930">
    <property type="entry name" value="HTH_LYTTR"/>
    <property type="match status" value="1"/>
</dbReference>
<dbReference type="EMBL" id="JBHSAT010000004">
    <property type="protein sequence ID" value="MFC3876891.1"/>
    <property type="molecule type" value="Genomic_DNA"/>
</dbReference>
<evidence type="ECO:0000313" key="4">
    <source>
        <dbReference type="EMBL" id="MFC3876891.1"/>
    </source>
</evidence>
<dbReference type="Pfam" id="PF00072">
    <property type="entry name" value="Response_reg"/>
    <property type="match status" value="1"/>
</dbReference>
<dbReference type="SMART" id="SM00448">
    <property type="entry name" value="REC"/>
    <property type="match status" value="1"/>
</dbReference>
<dbReference type="InterPro" id="IPR007492">
    <property type="entry name" value="LytTR_DNA-bd_dom"/>
</dbReference>
<organism evidence="4 5">
    <name type="scientific">Winogradskyella maritima</name>
    <dbReference type="NCBI Taxonomy" id="1517766"/>
    <lineage>
        <taxon>Bacteria</taxon>
        <taxon>Pseudomonadati</taxon>
        <taxon>Bacteroidota</taxon>
        <taxon>Flavobacteriia</taxon>
        <taxon>Flavobacteriales</taxon>
        <taxon>Flavobacteriaceae</taxon>
        <taxon>Winogradskyella</taxon>
    </lineage>
</organism>
<protein>
    <submittedName>
        <fullName evidence="4">LytR/AlgR family response regulator transcription factor</fullName>
    </submittedName>
</protein>
<dbReference type="Proteomes" id="UP001595812">
    <property type="component" value="Unassembled WGS sequence"/>
</dbReference>
<accession>A0ABV8AJG9</accession>
<feature type="domain" description="Response regulatory" evidence="2">
    <location>
        <begin position="5"/>
        <end position="119"/>
    </location>
</feature>
<evidence type="ECO:0000256" key="1">
    <source>
        <dbReference type="PROSITE-ProRule" id="PRU00169"/>
    </source>
</evidence>
<dbReference type="Pfam" id="PF04397">
    <property type="entry name" value="LytTR"/>
    <property type="match status" value="1"/>
</dbReference>
<proteinExistence type="predicted"/>
<dbReference type="Gene3D" id="2.40.50.1020">
    <property type="entry name" value="LytTr DNA-binding domain"/>
    <property type="match status" value="1"/>
</dbReference>
<evidence type="ECO:0000259" key="2">
    <source>
        <dbReference type="PROSITE" id="PS50110"/>
    </source>
</evidence>
<dbReference type="PANTHER" id="PTHR37299">
    <property type="entry name" value="TRANSCRIPTIONAL REGULATOR-RELATED"/>
    <property type="match status" value="1"/>
</dbReference>
<dbReference type="Gene3D" id="3.40.50.2300">
    <property type="match status" value="1"/>
</dbReference>
<dbReference type="InterPro" id="IPR011006">
    <property type="entry name" value="CheY-like_superfamily"/>
</dbReference>
<name>A0ABV8AJG9_9FLAO</name>
<dbReference type="PROSITE" id="PS50110">
    <property type="entry name" value="RESPONSE_REGULATORY"/>
    <property type="match status" value="1"/>
</dbReference>
<sequence length="230" mass="26424">MHTISIYIVEDEPLIVSTIETALLKQGHKIVGDAEDTATALKEINILDPDLVLIDIQLDGHKDGIDLAFELDKRQQPYLYLTSQTDPNTITRVKQTNPLGYIVKPFTENGLRSNIELAWHTHTTQKKNYLIFKSNGKLRRLNQDSILYLKAFDNYCYVVTAFESYLVPHTLKYMSEDLDSTKFIKTHRSFWVNMQHIESIDKSTVMVAKHKIPLSSSNKNSVLAYFKMSN</sequence>
<dbReference type="InterPro" id="IPR001789">
    <property type="entry name" value="Sig_transdc_resp-reg_receiver"/>
</dbReference>
<comment type="caution">
    <text evidence="4">The sequence shown here is derived from an EMBL/GenBank/DDBJ whole genome shotgun (WGS) entry which is preliminary data.</text>
</comment>